<name>A0A1L9N7W0_ASPTC</name>
<feature type="chain" id="PRO_5012860618" evidence="1">
    <location>
        <begin position="23"/>
        <end position="138"/>
    </location>
</feature>
<dbReference type="EMBL" id="KV878198">
    <property type="protein sequence ID" value="OJI85194.1"/>
    <property type="molecule type" value="Genomic_DNA"/>
</dbReference>
<reference evidence="3" key="1">
    <citation type="journal article" date="2017" name="Genome Biol.">
        <title>Comparative genomics reveals high biological diversity and specific adaptations in the industrially and medically important fungal genus Aspergillus.</title>
        <authorList>
            <person name="de Vries R.P."/>
            <person name="Riley R."/>
            <person name="Wiebenga A."/>
            <person name="Aguilar-Osorio G."/>
            <person name="Amillis S."/>
            <person name="Uchima C.A."/>
            <person name="Anderluh G."/>
            <person name="Asadollahi M."/>
            <person name="Askin M."/>
            <person name="Barry K."/>
            <person name="Battaglia E."/>
            <person name="Bayram O."/>
            <person name="Benocci T."/>
            <person name="Braus-Stromeyer S.A."/>
            <person name="Caldana C."/>
            <person name="Canovas D."/>
            <person name="Cerqueira G.C."/>
            <person name="Chen F."/>
            <person name="Chen W."/>
            <person name="Choi C."/>
            <person name="Clum A."/>
            <person name="Dos Santos R.A."/>
            <person name="Damasio A.R."/>
            <person name="Diallinas G."/>
            <person name="Emri T."/>
            <person name="Fekete E."/>
            <person name="Flipphi M."/>
            <person name="Freyberg S."/>
            <person name="Gallo A."/>
            <person name="Gournas C."/>
            <person name="Habgood R."/>
            <person name="Hainaut M."/>
            <person name="Harispe M.L."/>
            <person name="Henrissat B."/>
            <person name="Hilden K.S."/>
            <person name="Hope R."/>
            <person name="Hossain A."/>
            <person name="Karabika E."/>
            <person name="Karaffa L."/>
            <person name="Karanyi Z."/>
            <person name="Krasevec N."/>
            <person name="Kuo A."/>
            <person name="Kusch H."/>
            <person name="LaButti K."/>
            <person name="Lagendijk E.L."/>
            <person name="Lapidus A."/>
            <person name="Levasseur A."/>
            <person name="Lindquist E."/>
            <person name="Lipzen A."/>
            <person name="Logrieco A.F."/>
            <person name="MacCabe A."/>
            <person name="Maekelae M.R."/>
            <person name="Malavazi I."/>
            <person name="Melin P."/>
            <person name="Meyer V."/>
            <person name="Mielnichuk N."/>
            <person name="Miskei M."/>
            <person name="Molnar A.P."/>
            <person name="Mule G."/>
            <person name="Ngan C.Y."/>
            <person name="Orejas M."/>
            <person name="Orosz E."/>
            <person name="Ouedraogo J.P."/>
            <person name="Overkamp K.M."/>
            <person name="Park H.-S."/>
            <person name="Perrone G."/>
            <person name="Piumi F."/>
            <person name="Punt P.J."/>
            <person name="Ram A.F."/>
            <person name="Ramon A."/>
            <person name="Rauscher S."/>
            <person name="Record E."/>
            <person name="Riano-Pachon D.M."/>
            <person name="Robert V."/>
            <person name="Roehrig J."/>
            <person name="Ruller R."/>
            <person name="Salamov A."/>
            <person name="Salih N.S."/>
            <person name="Samson R.A."/>
            <person name="Sandor E."/>
            <person name="Sanguinetti M."/>
            <person name="Schuetze T."/>
            <person name="Sepcic K."/>
            <person name="Shelest E."/>
            <person name="Sherlock G."/>
            <person name="Sophianopoulou V."/>
            <person name="Squina F.M."/>
            <person name="Sun H."/>
            <person name="Susca A."/>
            <person name="Todd R.B."/>
            <person name="Tsang A."/>
            <person name="Unkles S.E."/>
            <person name="van de Wiele N."/>
            <person name="van Rossen-Uffink D."/>
            <person name="Oliveira J.V."/>
            <person name="Vesth T.C."/>
            <person name="Visser J."/>
            <person name="Yu J.-H."/>
            <person name="Zhou M."/>
            <person name="Andersen M.R."/>
            <person name="Archer D.B."/>
            <person name="Baker S.E."/>
            <person name="Benoit I."/>
            <person name="Brakhage A.A."/>
            <person name="Braus G.H."/>
            <person name="Fischer R."/>
            <person name="Frisvad J.C."/>
            <person name="Goldman G.H."/>
            <person name="Houbraken J."/>
            <person name="Oakley B."/>
            <person name="Pocsi I."/>
            <person name="Scazzocchio C."/>
            <person name="Seiboth B."/>
            <person name="vanKuyk P.A."/>
            <person name="Wortman J."/>
            <person name="Dyer P.S."/>
            <person name="Grigoriev I.V."/>
        </authorList>
    </citation>
    <scope>NUCLEOTIDE SEQUENCE [LARGE SCALE GENOMIC DNA]</scope>
    <source>
        <strain evidence="3">CBS 134.48</strain>
    </source>
</reference>
<proteinExistence type="predicted"/>
<keyword evidence="3" id="KW-1185">Reference proteome</keyword>
<sequence length="138" mass="14924">MVGWVGVDWCLLGFVLHALLKGQQNSQQPAAGTPIPVQCLLCDRSGRDSSFFPLFSTFLGEATGIIGQNLINSQEKFTEHLEAGSTLNVAEQGPFMSQLLHSPPVLRSIPVSSASMQDTANSYQLWFPFAGGRVESVL</sequence>
<keyword evidence="1" id="KW-0732">Signal</keyword>
<dbReference type="AlphaFoldDB" id="A0A1L9N7W0"/>
<feature type="signal peptide" evidence="1">
    <location>
        <begin position="1"/>
        <end position="22"/>
    </location>
</feature>
<organism evidence="2 3">
    <name type="scientific">Aspergillus tubingensis (strain CBS 134.48)</name>
    <dbReference type="NCBI Taxonomy" id="767770"/>
    <lineage>
        <taxon>Eukaryota</taxon>
        <taxon>Fungi</taxon>
        <taxon>Dikarya</taxon>
        <taxon>Ascomycota</taxon>
        <taxon>Pezizomycotina</taxon>
        <taxon>Eurotiomycetes</taxon>
        <taxon>Eurotiomycetidae</taxon>
        <taxon>Eurotiales</taxon>
        <taxon>Aspergillaceae</taxon>
        <taxon>Aspergillus</taxon>
        <taxon>Aspergillus subgen. Circumdati</taxon>
    </lineage>
</organism>
<accession>A0A1L9N7W0</accession>
<dbReference type="Proteomes" id="UP000184304">
    <property type="component" value="Unassembled WGS sequence"/>
</dbReference>
<gene>
    <name evidence="2" type="ORF">ASPTUDRAFT_560958</name>
</gene>
<evidence type="ECO:0000313" key="3">
    <source>
        <dbReference type="Proteomes" id="UP000184304"/>
    </source>
</evidence>
<evidence type="ECO:0000256" key="1">
    <source>
        <dbReference type="SAM" id="SignalP"/>
    </source>
</evidence>
<dbReference type="VEuPathDB" id="FungiDB:ASPTUDRAFT_560958"/>
<evidence type="ECO:0000313" key="2">
    <source>
        <dbReference type="EMBL" id="OJI85194.1"/>
    </source>
</evidence>
<protein>
    <submittedName>
        <fullName evidence="2">Uncharacterized protein</fullName>
    </submittedName>
</protein>